<evidence type="ECO:0000256" key="1">
    <source>
        <dbReference type="ARBA" id="ARBA00023015"/>
    </source>
</evidence>
<dbReference type="AlphaFoldDB" id="A0A2T6B9Q2"/>
<dbReference type="EMBL" id="QBKN01000001">
    <property type="protein sequence ID" value="PTX52783.1"/>
    <property type="molecule type" value="Genomic_DNA"/>
</dbReference>
<sequence length="165" mass="18440">MSDIAKAAGISRQAVYLHFSTRADLLVALTRWMDEVNEIDRLLAPSRTAPDGPARLDAWVAAWGSYIPKVHAVARALMAMYDTDAEARAAWDDRMAAMRDGCAAAVRALSADGCLRVDLSEQQAIDLLWTLLSVRNWDHLCRDCGWSEEVYVVRMQDLTRRALCD</sequence>
<dbReference type="InterPro" id="IPR001647">
    <property type="entry name" value="HTH_TetR"/>
</dbReference>
<comment type="caution">
    <text evidence="4">Lacks conserved residue(s) required for the propagation of feature annotation.</text>
</comment>
<dbReference type="InterPro" id="IPR050109">
    <property type="entry name" value="HTH-type_TetR-like_transc_reg"/>
</dbReference>
<keyword evidence="1" id="KW-0805">Transcription regulation</keyword>
<dbReference type="InterPro" id="IPR036271">
    <property type="entry name" value="Tet_transcr_reg_TetR-rel_C_sf"/>
</dbReference>
<evidence type="ECO:0000256" key="2">
    <source>
        <dbReference type="ARBA" id="ARBA00023125"/>
    </source>
</evidence>
<comment type="caution">
    <text evidence="6">The sequence shown here is derived from an EMBL/GenBank/DDBJ whole genome shotgun (WGS) entry which is preliminary data.</text>
</comment>
<dbReference type="Proteomes" id="UP000244069">
    <property type="component" value="Unassembled WGS sequence"/>
</dbReference>
<proteinExistence type="predicted"/>
<organism evidence="6 7">
    <name type="scientific">Allosediminivita pacifica</name>
    <dbReference type="NCBI Taxonomy" id="1267769"/>
    <lineage>
        <taxon>Bacteria</taxon>
        <taxon>Pseudomonadati</taxon>
        <taxon>Pseudomonadota</taxon>
        <taxon>Alphaproteobacteria</taxon>
        <taxon>Rhodobacterales</taxon>
        <taxon>Paracoccaceae</taxon>
        <taxon>Allosediminivita</taxon>
    </lineage>
</organism>
<name>A0A2T6B9Q2_9RHOB</name>
<dbReference type="SUPFAM" id="SSF48498">
    <property type="entry name" value="Tetracyclin repressor-like, C-terminal domain"/>
    <property type="match status" value="1"/>
</dbReference>
<evidence type="ECO:0000313" key="6">
    <source>
        <dbReference type="EMBL" id="PTX52783.1"/>
    </source>
</evidence>
<evidence type="ECO:0000256" key="4">
    <source>
        <dbReference type="PROSITE-ProRule" id="PRU00335"/>
    </source>
</evidence>
<accession>A0A2T6B9Q2</accession>
<dbReference type="InterPro" id="IPR009057">
    <property type="entry name" value="Homeodomain-like_sf"/>
</dbReference>
<keyword evidence="7" id="KW-1185">Reference proteome</keyword>
<protein>
    <submittedName>
        <fullName evidence="6">TetR family transcriptional regulator</fullName>
    </submittedName>
</protein>
<evidence type="ECO:0000256" key="3">
    <source>
        <dbReference type="ARBA" id="ARBA00023163"/>
    </source>
</evidence>
<dbReference type="Pfam" id="PF00440">
    <property type="entry name" value="TetR_N"/>
    <property type="match status" value="1"/>
</dbReference>
<dbReference type="GO" id="GO:0000976">
    <property type="term" value="F:transcription cis-regulatory region binding"/>
    <property type="evidence" value="ECO:0007669"/>
    <property type="project" value="TreeGrafter"/>
</dbReference>
<dbReference type="PANTHER" id="PTHR30055:SF234">
    <property type="entry name" value="HTH-TYPE TRANSCRIPTIONAL REGULATOR BETI"/>
    <property type="match status" value="1"/>
</dbReference>
<feature type="domain" description="HTH tetR-type" evidence="5">
    <location>
        <begin position="1"/>
        <end position="37"/>
    </location>
</feature>
<dbReference type="GO" id="GO:0003700">
    <property type="term" value="F:DNA-binding transcription factor activity"/>
    <property type="evidence" value="ECO:0007669"/>
    <property type="project" value="TreeGrafter"/>
</dbReference>
<keyword evidence="3" id="KW-0804">Transcription</keyword>
<evidence type="ECO:0000313" key="7">
    <source>
        <dbReference type="Proteomes" id="UP000244069"/>
    </source>
</evidence>
<gene>
    <name evidence="6" type="ORF">C8N44_10173</name>
</gene>
<dbReference type="PROSITE" id="PS50977">
    <property type="entry name" value="HTH_TETR_2"/>
    <property type="match status" value="1"/>
</dbReference>
<evidence type="ECO:0000259" key="5">
    <source>
        <dbReference type="PROSITE" id="PS50977"/>
    </source>
</evidence>
<dbReference type="PANTHER" id="PTHR30055">
    <property type="entry name" value="HTH-TYPE TRANSCRIPTIONAL REGULATOR RUTR"/>
    <property type="match status" value="1"/>
</dbReference>
<reference evidence="6 7" key="1">
    <citation type="submission" date="2018-04" db="EMBL/GenBank/DDBJ databases">
        <title>Genomic Encyclopedia of Archaeal and Bacterial Type Strains, Phase II (KMG-II): from individual species to whole genera.</title>
        <authorList>
            <person name="Goeker M."/>
        </authorList>
    </citation>
    <scope>NUCLEOTIDE SEQUENCE [LARGE SCALE GENOMIC DNA]</scope>
    <source>
        <strain evidence="6 7">DSM 29329</strain>
    </source>
</reference>
<dbReference type="Gene3D" id="1.10.357.10">
    <property type="entry name" value="Tetracycline Repressor, domain 2"/>
    <property type="match status" value="1"/>
</dbReference>
<keyword evidence="2 4" id="KW-0238">DNA-binding</keyword>
<dbReference type="SUPFAM" id="SSF46689">
    <property type="entry name" value="Homeodomain-like"/>
    <property type="match status" value="1"/>
</dbReference>